<dbReference type="InterPro" id="IPR011146">
    <property type="entry name" value="HIT-like"/>
</dbReference>
<evidence type="ECO:0000313" key="3">
    <source>
        <dbReference type="EMBL" id="SQI20966.1"/>
    </source>
</evidence>
<dbReference type="PANTHER" id="PTHR46648">
    <property type="entry name" value="HIT FAMILY PROTEIN 1"/>
    <property type="match status" value="1"/>
</dbReference>
<evidence type="ECO:0000313" key="4">
    <source>
        <dbReference type="Proteomes" id="UP000248731"/>
    </source>
</evidence>
<dbReference type="Gene3D" id="3.30.428.10">
    <property type="entry name" value="HIT-like"/>
    <property type="match status" value="1"/>
</dbReference>
<dbReference type="PROSITE" id="PS51084">
    <property type="entry name" value="HIT_2"/>
    <property type="match status" value="1"/>
</dbReference>
<dbReference type="GO" id="GO:0016787">
    <property type="term" value="F:hydrolase activity"/>
    <property type="evidence" value="ECO:0007669"/>
    <property type="project" value="UniProtKB-KW"/>
</dbReference>
<dbReference type="GO" id="GO:0009117">
    <property type="term" value="P:nucleotide metabolic process"/>
    <property type="evidence" value="ECO:0007669"/>
    <property type="project" value="TreeGrafter"/>
</dbReference>
<dbReference type="PANTHER" id="PTHR46648:SF1">
    <property type="entry name" value="ADENOSINE 5'-MONOPHOSPHORAMIDASE HNT1"/>
    <property type="match status" value="1"/>
</dbReference>
<proteinExistence type="predicted"/>
<accession>A0A2X4T1G4</accession>
<comment type="caution">
    <text evidence="1">Lacks conserved residue(s) required for the propagation of feature annotation.</text>
</comment>
<feature type="domain" description="HIT" evidence="2">
    <location>
        <begin position="1"/>
        <end position="70"/>
    </location>
</feature>
<evidence type="ECO:0000256" key="1">
    <source>
        <dbReference type="PROSITE-ProRule" id="PRU00464"/>
    </source>
</evidence>
<organism evidence="3 4">
    <name type="scientific">Salmonella enterica subsp. arizonae</name>
    <dbReference type="NCBI Taxonomy" id="59203"/>
    <lineage>
        <taxon>Bacteria</taxon>
        <taxon>Pseudomonadati</taxon>
        <taxon>Pseudomonadota</taxon>
        <taxon>Gammaproteobacteria</taxon>
        <taxon>Enterobacterales</taxon>
        <taxon>Enterobacteriaceae</taxon>
        <taxon>Salmonella</taxon>
    </lineage>
</organism>
<dbReference type="SUPFAM" id="SSF54197">
    <property type="entry name" value="HIT-like"/>
    <property type="match status" value="1"/>
</dbReference>
<dbReference type="AlphaFoldDB" id="A0A2X4T1G4"/>
<keyword evidence="4" id="KW-1185">Reference proteome</keyword>
<keyword evidence="3" id="KW-0378">Hydrolase</keyword>
<dbReference type="EMBL" id="LS483466">
    <property type="protein sequence ID" value="SQI20966.1"/>
    <property type="molecule type" value="Genomic_DNA"/>
</dbReference>
<gene>
    <name evidence="3" type="ORF">NCTC7307_00819</name>
</gene>
<sequence length="173" mass="19403">MIPKKHYPSYAFDLPPQALTDLMLATQKVAKLLDKAFVDVGRTGMFFEGFGVDHVHSKLIPLHGTANLSEWKPIESRQNKFFERYEGYLSSHDHERADDKKLAALAARIRMSRRNLYRKAFGQGLSVKQFSAPRLSRASYWRQAPVSGALPAYVWSMPGGCCGSGDALRASLQ</sequence>
<dbReference type="InterPro" id="IPR036265">
    <property type="entry name" value="HIT-like_sf"/>
</dbReference>
<protein>
    <submittedName>
        <fullName evidence="3">Diadenosine tetraphosphate (Ap4A) hydrolase</fullName>
    </submittedName>
</protein>
<evidence type="ECO:0000259" key="2">
    <source>
        <dbReference type="PROSITE" id="PS51084"/>
    </source>
</evidence>
<name>A0A2X4T1G4_SALER</name>
<dbReference type="Proteomes" id="UP000248731">
    <property type="component" value="Chromosome 1"/>
</dbReference>
<reference evidence="3 4" key="1">
    <citation type="submission" date="2018-06" db="EMBL/GenBank/DDBJ databases">
        <authorList>
            <consortium name="Pathogen Informatics"/>
            <person name="Doyle S."/>
        </authorList>
    </citation>
    <scope>NUCLEOTIDE SEQUENCE [LARGE SCALE GENOMIC DNA]</scope>
    <source>
        <strain evidence="3 4">NCTC7307</strain>
    </source>
</reference>
<dbReference type="InterPro" id="IPR001310">
    <property type="entry name" value="Histidine_triad_HIT"/>
</dbReference>